<dbReference type="InParanoid" id="F4PDA6"/>
<organism evidence="4 5">
    <name type="scientific">Batrachochytrium dendrobatidis (strain JAM81 / FGSC 10211)</name>
    <name type="common">Frog chytrid fungus</name>
    <dbReference type="NCBI Taxonomy" id="684364"/>
    <lineage>
        <taxon>Eukaryota</taxon>
        <taxon>Fungi</taxon>
        <taxon>Fungi incertae sedis</taxon>
        <taxon>Chytridiomycota</taxon>
        <taxon>Chytridiomycota incertae sedis</taxon>
        <taxon>Chytridiomycetes</taxon>
        <taxon>Rhizophydiales</taxon>
        <taxon>Rhizophydiales incertae sedis</taxon>
        <taxon>Batrachochytrium</taxon>
    </lineage>
</organism>
<dbReference type="PANTHER" id="PTHR15706:SF2">
    <property type="entry name" value="SH3 AND PX DOMAIN-CONTAINING PROTEIN 2A"/>
    <property type="match status" value="1"/>
</dbReference>
<dbReference type="PANTHER" id="PTHR15706">
    <property type="entry name" value="SH3 MULTIPLE DOMAIN"/>
    <property type="match status" value="1"/>
</dbReference>
<gene>
    <name evidence="4" type="ORF">BATDEDRAFT_33799</name>
</gene>
<evidence type="ECO:0000313" key="5">
    <source>
        <dbReference type="Proteomes" id="UP000007241"/>
    </source>
</evidence>
<dbReference type="Gene3D" id="3.30.1520.10">
    <property type="entry name" value="Phox-like domain"/>
    <property type="match status" value="1"/>
</dbReference>
<proteinExistence type="predicted"/>
<dbReference type="Proteomes" id="UP000007241">
    <property type="component" value="Unassembled WGS sequence"/>
</dbReference>
<keyword evidence="5" id="KW-1185">Reference proteome</keyword>
<reference evidence="4 5" key="1">
    <citation type="submission" date="2009-12" db="EMBL/GenBank/DDBJ databases">
        <title>The draft genome of Batrachochytrium dendrobatidis.</title>
        <authorList>
            <consortium name="US DOE Joint Genome Institute (JGI-PGF)"/>
            <person name="Kuo A."/>
            <person name="Salamov A."/>
            <person name="Schmutz J."/>
            <person name="Lucas S."/>
            <person name="Pitluck S."/>
            <person name="Rosenblum E."/>
            <person name="Stajich J."/>
            <person name="Eisen M."/>
            <person name="Grigoriev I.V."/>
        </authorList>
    </citation>
    <scope>NUCLEOTIDE SEQUENCE [LARGE SCALE GENOMIC DNA]</scope>
    <source>
        <strain evidence="5">JAM81 / FGSC 10211</strain>
    </source>
</reference>
<dbReference type="Pfam" id="PF00787">
    <property type="entry name" value="PX"/>
    <property type="match status" value="1"/>
</dbReference>
<evidence type="ECO:0000256" key="1">
    <source>
        <dbReference type="ARBA" id="ARBA00022737"/>
    </source>
</evidence>
<evidence type="ECO:0000313" key="4">
    <source>
        <dbReference type="EMBL" id="EGF76758.1"/>
    </source>
</evidence>
<feature type="compositionally biased region" description="Polar residues" evidence="2">
    <location>
        <begin position="27"/>
        <end position="44"/>
    </location>
</feature>
<dbReference type="SMART" id="SM00312">
    <property type="entry name" value="PX"/>
    <property type="match status" value="1"/>
</dbReference>
<feature type="region of interest" description="Disordered" evidence="2">
    <location>
        <begin position="1"/>
        <end position="44"/>
    </location>
</feature>
<sequence length="185" mass="19706">MGSTMTFAASGSPHISNSTGIRGHYATPSTDASSSNMNRNNTAINKPVKHAKILDVTRGPGSGVKSFIYTIQITYVGLPTDQVKIVPHSFDSFFDLHLQLVGHFPEAAGITTGAEIIRASSSTGGVVSGSKPDAPRILPQLPGQMMFVSEAVATGRIPQLQNYLDVLLSLPPKISRSPVVLKFFR</sequence>
<keyword evidence="1" id="KW-0677">Repeat</keyword>
<dbReference type="HOGENOM" id="CLU_1461038_0_0_1"/>
<dbReference type="EMBL" id="GL882895">
    <property type="protein sequence ID" value="EGF76758.1"/>
    <property type="molecule type" value="Genomic_DNA"/>
</dbReference>
<protein>
    <recommendedName>
        <fullName evidence="3">PX domain-containing protein</fullName>
    </recommendedName>
</protein>
<dbReference type="OrthoDB" id="1716625at2759"/>
<evidence type="ECO:0000259" key="3">
    <source>
        <dbReference type="PROSITE" id="PS50195"/>
    </source>
</evidence>
<dbReference type="AlphaFoldDB" id="F4PDA6"/>
<feature type="domain" description="PX" evidence="3">
    <location>
        <begin position="47"/>
        <end position="185"/>
    </location>
</feature>
<dbReference type="GeneID" id="18240235"/>
<feature type="compositionally biased region" description="Polar residues" evidence="2">
    <location>
        <begin position="1"/>
        <end position="20"/>
    </location>
</feature>
<dbReference type="RefSeq" id="XP_006682649.1">
    <property type="nucleotide sequence ID" value="XM_006682586.1"/>
</dbReference>
<name>F4PDA6_BATDJ</name>
<accession>F4PDA6</accession>
<evidence type="ECO:0000256" key="2">
    <source>
        <dbReference type="SAM" id="MobiDB-lite"/>
    </source>
</evidence>
<dbReference type="PROSITE" id="PS50195">
    <property type="entry name" value="PX"/>
    <property type="match status" value="1"/>
</dbReference>
<dbReference type="InterPro" id="IPR051228">
    <property type="entry name" value="NADPH_Oxidase/PX-Domain"/>
</dbReference>
<dbReference type="InterPro" id="IPR001683">
    <property type="entry name" value="PX_dom"/>
</dbReference>
<dbReference type="InterPro" id="IPR036871">
    <property type="entry name" value="PX_dom_sf"/>
</dbReference>
<dbReference type="STRING" id="684364.F4PDA6"/>
<dbReference type="GO" id="GO:0035091">
    <property type="term" value="F:phosphatidylinositol binding"/>
    <property type="evidence" value="ECO:0007669"/>
    <property type="project" value="InterPro"/>
</dbReference>
<dbReference type="SUPFAM" id="SSF64268">
    <property type="entry name" value="PX domain"/>
    <property type="match status" value="1"/>
</dbReference>